<protein>
    <submittedName>
        <fullName evidence="13">NADP-dependent malic enzyme</fullName>
        <ecNumber evidence="13">1.1.1.40</ecNumber>
    </submittedName>
</protein>
<dbReference type="Gene3D" id="3.40.50.10380">
    <property type="entry name" value="Malic enzyme, N-terminal domain"/>
    <property type="match status" value="1"/>
</dbReference>
<dbReference type="SMART" id="SM00919">
    <property type="entry name" value="Malic_M"/>
    <property type="match status" value="1"/>
</dbReference>
<dbReference type="EC" id="1.1.1.40" evidence="13"/>
<dbReference type="InterPro" id="IPR051674">
    <property type="entry name" value="Malate_Decarboxylase"/>
</dbReference>
<reference evidence="13 14" key="1">
    <citation type="submission" date="2017-09" db="EMBL/GenBank/DDBJ databases">
        <title>Biodiversity and function of Thalassospira species in the particle-attached aromatic-hydrocarbon-degrading consortia from the surface seawater of the China South Sea.</title>
        <authorList>
            <person name="Dong C."/>
            <person name="Lai Q."/>
            <person name="Shao Z."/>
        </authorList>
    </citation>
    <scope>NUCLEOTIDE SEQUENCE [LARGE SCALE GENOMIC DNA]</scope>
    <source>
        <strain evidence="13 14">139Z-12</strain>
    </source>
</reference>
<dbReference type="FunFam" id="3.40.50.10380:FF:000003">
    <property type="entry name" value="NADP-dependent malic enzyme"/>
    <property type="match status" value="1"/>
</dbReference>
<dbReference type="InterPro" id="IPR012188">
    <property type="entry name" value="ME_PTA"/>
</dbReference>
<dbReference type="Proteomes" id="UP000233332">
    <property type="component" value="Unassembled WGS sequence"/>
</dbReference>
<keyword evidence="5 9" id="KW-0479">Metal-binding</keyword>
<keyword evidence="10" id="KW-0521">NADP</keyword>
<feature type="active site" description="Proton acceptor" evidence="8">
    <location>
        <position position="97"/>
    </location>
</feature>
<feature type="binding site" evidence="9">
    <location>
        <position position="139"/>
    </location>
    <ligand>
        <name>a divalent metal cation</name>
        <dbReference type="ChEBI" id="CHEBI:60240"/>
    </ligand>
</feature>
<evidence type="ECO:0000256" key="8">
    <source>
        <dbReference type="PIRSR" id="PIRSR036684-1"/>
    </source>
</evidence>
<dbReference type="InterPro" id="IPR012302">
    <property type="entry name" value="Malic_NAD-bd"/>
</dbReference>
<name>A0A2N3L0S9_9PROT</name>
<feature type="binding site" evidence="9">
    <location>
        <position position="140"/>
    </location>
    <ligand>
        <name>a divalent metal cation</name>
        <dbReference type="ChEBI" id="CHEBI:60240"/>
    </ligand>
</feature>
<dbReference type="SUPFAM" id="SSF53223">
    <property type="entry name" value="Aminoacid dehydrogenase-like, N-terminal domain"/>
    <property type="match status" value="1"/>
</dbReference>
<dbReference type="GO" id="GO:0006108">
    <property type="term" value="P:malate metabolic process"/>
    <property type="evidence" value="ECO:0007669"/>
    <property type="project" value="InterPro"/>
</dbReference>
<feature type="domain" description="Malic enzyme NAD-binding" evidence="11">
    <location>
        <begin position="166"/>
        <end position="403"/>
    </location>
</feature>
<keyword evidence="7" id="KW-0511">Multifunctional enzyme</keyword>
<dbReference type="PANTHER" id="PTHR43237:SF4">
    <property type="entry name" value="NADP-DEPENDENT MALIC ENZYME"/>
    <property type="match status" value="1"/>
</dbReference>
<evidence type="ECO:0000259" key="11">
    <source>
        <dbReference type="SMART" id="SM00919"/>
    </source>
</evidence>
<evidence type="ECO:0000256" key="4">
    <source>
        <dbReference type="ARBA" id="ARBA00008756"/>
    </source>
</evidence>
<evidence type="ECO:0000256" key="2">
    <source>
        <dbReference type="ARBA" id="ARBA00001946"/>
    </source>
</evidence>
<dbReference type="AlphaFoldDB" id="A0A2N3L0S9"/>
<evidence type="ECO:0000256" key="5">
    <source>
        <dbReference type="ARBA" id="ARBA00022723"/>
    </source>
</evidence>
<evidence type="ECO:0000256" key="1">
    <source>
        <dbReference type="ARBA" id="ARBA00001936"/>
    </source>
</evidence>
<evidence type="ECO:0000256" key="6">
    <source>
        <dbReference type="ARBA" id="ARBA00023002"/>
    </source>
</evidence>
<accession>A0A2N3L0S9</accession>
<dbReference type="InterPro" id="IPR042113">
    <property type="entry name" value="P_AcTrfase_dom1"/>
</dbReference>
<evidence type="ECO:0000313" key="13">
    <source>
        <dbReference type="EMBL" id="PKR56413.1"/>
    </source>
</evidence>
<dbReference type="InterPro" id="IPR012301">
    <property type="entry name" value="Malic_N_dom"/>
</dbReference>
<dbReference type="GO" id="GO:0051287">
    <property type="term" value="F:NAD binding"/>
    <property type="evidence" value="ECO:0007669"/>
    <property type="project" value="InterPro"/>
</dbReference>
<dbReference type="SUPFAM" id="SSF51735">
    <property type="entry name" value="NAD(P)-binding Rossmann-fold domains"/>
    <property type="match status" value="1"/>
</dbReference>
<proteinExistence type="inferred from homology"/>
<dbReference type="Pfam" id="PF00390">
    <property type="entry name" value="malic"/>
    <property type="match status" value="1"/>
</dbReference>
<gene>
    <name evidence="13" type="ORF">COO92_21170</name>
</gene>
<dbReference type="GO" id="GO:0046872">
    <property type="term" value="F:metal ion binding"/>
    <property type="evidence" value="ECO:0007669"/>
    <property type="project" value="UniProtKB-KW"/>
</dbReference>
<feature type="binding site" evidence="10">
    <location>
        <position position="290"/>
    </location>
    <ligand>
        <name>a divalent metal cation</name>
        <dbReference type="ChEBI" id="CHEBI:60240"/>
    </ligand>
</feature>
<evidence type="ECO:0000256" key="10">
    <source>
        <dbReference type="PIRSR" id="PIRSR036684-3"/>
    </source>
</evidence>
<dbReference type="InterPro" id="IPR037062">
    <property type="entry name" value="Malic_N_dom_sf"/>
</dbReference>
<dbReference type="InterPro" id="IPR036291">
    <property type="entry name" value="NAD(P)-bd_dom_sf"/>
</dbReference>
<dbReference type="PANTHER" id="PTHR43237">
    <property type="entry name" value="NADP-DEPENDENT MALIC ENZYME"/>
    <property type="match status" value="1"/>
</dbReference>
<keyword evidence="14" id="KW-1185">Reference proteome</keyword>
<dbReference type="Gene3D" id="3.40.50.720">
    <property type="entry name" value="NAD(P)-binding Rossmann-like Domain"/>
    <property type="match status" value="1"/>
</dbReference>
<sequence>MANRNDKLREAALDYHRYPTPGKLSVTATTTLANQRDLALAYSPGVAFACEEIVKDPETAAEYTARANLVGVISNGTAVLGLGPIGPLASKPVMEGKAVLFKKFANIDVFDLEVDETDPQKFIDIVAALEPTFGGVNLEDIKAPECFIIEKALRERCNIPIFHDDQHGTAICVAAAVLNGLRVTGKDINKVRLVTSGAGAAALACLNLLVSMGLPKHNITVTDRFGVVYKGRKDEMDPWKDEYAIETNARTLSDVIEGADIFLGLSAPNVMGEEELRKMGEGPIIMALANPTPEVSPELVKEIRPDAVMATGRTDYPNQVNNVLCFPFLFRGALDVGATEINEEMKIAAVHAIADLAKAEVSDVVATAYGGMELKFGPEYLIPKPFDPRLMIEIPPRVAKAAMDSGVAKRPIKDFDAYRQQLEGFVFRSGLVMKPVFDMARAHKKRVVYPEGESRRVLQACQVLVDDGICHPVLIGRRSVILERITELGLRIVPDEQIEIHDPDDNAHFEQDWQDFHNIMGRRGINPEYARAIVRTRPTVIASLMLRRGEVDAMLCGCQGGFLRHLRYVRNLVGLRKGVTDFSTVNMMIMKQGTFFLTDTYVSVDPTPEHVAETAIMAADVVKRFGITPKAALISHSNFGSHENKSACKMRDALQLIRTQAPDLEIEGEMHADAAISQPIRDRIFPHSMLKGSANLLVMPTLDAANISYNMVKMLGDGLPVGPILVGAAKSAHVVSPSITVRGIVNMTAIAVVDAVTRSQEGA</sequence>
<dbReference type="InterPro" id="IPR042112">
    <property type="entry name" value="P_AcTrfase_dom2"/>
</dbReference>
<dbReference type="GO" id="GO:0016746">
    <property type="term" value="F:acyltransferase activity"/>
    <property type="evidence" value="ECO:0007669"/>
    <property type="project" value="InterPro"/>
</dbReference>
<comment type="cofactor">
    <cofactor evidence="2">
        <name>Mg(2+)</name>
        <dbReference type="ChEBI" id="CHEBI:18420"/>
    </cofactor>
</comment>
<evidence type="ECO:0000259" key="12">
    <source>
        <dbReference type="SMART" id="SM01274"/>
    </source>
</evidence>
<dbReference type="RefSeq" id="WP_101304931.1">
    <property type="nucleotide sequence ID" value="NZ_NXGX01000014.1"/>
</dbReference>
<dbReference type="EMBL" id="NXGX01000014">
    <property type="protein sequence ID" value="PKR56413.1"/>
    <property type="molecule type" value="Genomic_DNA"/>
</dbReference>
<dbReference type="Gene3D" id="3.40.50.10750">
    <property type="entry name" value="Isocitrate/Isopropylmalate dehydrogenase-like"/>
    <property type="match status" value="1"/>
</dbReference>
<comment type="cofactor">
    <cofactor evidence="1">
        <name>Mn(2+)</name>
        <dbReference type="ChEBI" id="CHEBI:29035"/>
    </cofactor>
</comment>
<organism evidence="13 14">
    <name type="scientific">Thalassospira lohafexi</name>
    <dbReference type="NCBI Taxonomy" id="744227"/>
    <lineage>
        <taxon>Bacteria</taxon>
        <taxon>Pseudomonadati</taxon>
        <taxon>Pseudomonadota</taxon>
        <taxon>Alphaproteobacteria</taxon>
        <taxon>Rhodospirillales</taxon>
        <taxon>Thalassospiraceae</taxon>
        <taxon>Thalassospira</taxon>
    </lineage>
</organism>
<feature type="domain" description="Malic enzyme N-terminal" evidence="12">
    <location>
        <begin position="21"/>
        <end position="154"/>
    </location>
</feature>
<comment type="similarity">
    <text evidence="3">In the N-terminal section; belongs to the malic enzymes family.</text>
</comment>
<evidence type="ECO:0000256" key="3">
    <source>
        <dbReference type="ARBA" id="ARBA00007686"/>
    </source>
</evidence>
<dbReference type="InterPro" id="IPR045213">
    <property type="entry name" value="Malic_NAD-bd_bact_type"/>
</dbReference>
<comment type="similarity">
    <text evidence="4">In the C-terminal section; belongs to the phosphate acetyltransferase and butyryltransferase family.</text>
</comment>
<dbReference type="CDD" id="cd05311">
    <property type="entry name" value="NAD_bind_2_malic_enz"/>
    <property type="match status" value="1"/>
</dbReference>
<evidence type="ECO:0000256" key="9">
    <source>
        <dbReference type="PIRSR" id="PIRSR036684-2"/>
    </source>
</evidence>
<dbReference type="InterPro" id="IPR002505">
    <property type="entry name" value="PTA_PTB"/>
</dbReference>
<dbReference type="InterPro" id="IPR046346">
    <property type="entry name" value="Aminoacid_DH-like_N_sf"/>
</dbReference>
<dbReference type="SUPFAM" id="SSF53659">
    <property type="entry name" value="Isocitrate/Isopropylmalate dehydrogenase-like"/>
    <property type="match status" value="1"/>
</dbReference>
<dbReference type="GO" id="GO:0004473">
    <property type="term" value="F:malate dehydrogenase (decarboxylating) (NADP+) activity"/>
    <property type="evidence" value="ECO:0007669"/>
    <property type="project" value="UniProtKB-EC"/>
</dbReference>
<keyword evidence="6 13" id="KW-0560">Oxidoreductase</keyword>
<dbReference type="Gene3D" id="3.40.50.10950">
    <property type="match status" value="1"/>
</dbReference>
<dbReference type="Pfam" id="PF03949">
    <property type="entry name" value="Malic_M"/>
    <property type="match status" value="1"/>
</dbReference>
<comment type="caution">
    <text evidence="13">The sequence shown here is derived from an EMBL/GenBank/DDBJ whole genome shotgun (WGS) entry which is preliminary data.</text>
</comment>
<dbReference type="PIRSF" id="PIRSF036684">
    <property type="entry name" value="ME_PTA"/>
    <property type="match status" value="1"/>
</dbReference>
<dbReference type="Pfam" id="PF01515">
    <property type="entry name" value="PTA_PTB"/>
    <property type="match status" value="1"/>
</dbReference>
<dbReference type="FunFam" id="3.40.50.720:FF:000095">
    <property type="entry name" value="NADP-dependent malic enzyme"/>
    <property type="match status" value="1"/>
</dbReference>
<evidence type="ECO:0000313" key="14">
    <source>
        <dbReference type="Proteomes" id="UP000233332"/>
    </source>
</evidence>
<feature type="binding site" evidence="10">
    <location>
        <begin position="79"/>
        <end position="86"/>
    </location>
    <ligand>
        <name>NADP(+)</name>
        <dbReference type="ChEBI" id="CHEBI:58349"/>
    </ligand>
</feature>
<dbReference type="SMART" id="SM01274">
    <property type="entry name" value="malic"/>
    <property type="match status" value="1"/>
</dbReference>
<feature type="binding site" evidence="10">
    <location>
        <position position="165"/>
    </location>
    <ligand>
        <name>a divalent metal cation</name>
        <dbReference type="ChEBI" id="CHEBI:60240"/>
    </ligand>
</feature>
<evidence type="ECO:0000256" key="7">
    <source>
        <dbReference type="ARBA" id="ARBA00023268"/>
    </source>
</evidence>